<keyword evidence="3" id="KW-1185">Reference proteome</keyword>
<dbReference type="EMBL" id="CM029042">
    <property type="protein sequence ID" value="KAG2621017.1"/>
    <property type="molecule type" value="Genomic_DNA"/>
</dbReference>
<gene>
    <name evidence="2" type="ORF">PVAP13_3NG192326</name>
</gene>
<feature type="region of interest" description="Disordered" evidence="1">
    <location>
        <begin position="63"/>
        <end position="83"/>
    </location>
</feature>
<accession>A0A8T0UFB4</accession>
<comment type="caution">
    <text evidence="2">The sequence shown here is derived from an EMBL/GenBank/DDBJ whole genome shotgun (WGS) entry which is preliminary data.</text>
</comment>
<dbReference type="Proteomes" id="UP000823388">
    <property type="component" value="Chromosome 3N"/>
</dbReference>
<dbReference type="AlphaFoldDB" id="A0A8T0UFB4"/>
<reference evidence="2" key="1">
    <citation type="submission" date="2020-05" db="EMBL/GenBank/DDBJ databases">
        <title>WGS assembly of Panicum virgatum.</title>
        <authorList>
            <person name="Lovell J.T."/>
            <person name="Jenkins J."/>
            <person name="Shu S."/>
            <person name="Juenger T.E."/>
            <person name="Schmutz J."/>
        </authorList>
    </citation>
    <scope>NUCLEOTIDE SEQUENCE</scope>
    <source>
        <strain evidence="2">AP13</strain>
    </source>
</reference>
<evidence type="ECO:0000313" key="3">
    <source>
        <dbReference type="Proteomes" id="UP000823388"/>
    </source>
</evidence>
<sequence>MREQQPKKMTQADREIAVASRNQQPEAAFQQQAFTHLRSARSVQSTSLQCVRHPHASRLRAAGVFAPPGHGGQNRSTSGCTLSRLHLPHPPSYVFEHRCEPTNPKAQASSYSANNPYTRSPTCYSIF</sequence>
<feature type="region of interest" description="Disordered" evidence="1">
    <location>
        <begin position="1"/>
        <end position="24"/>
    </location>
</feature>
<evidence type="ECO:0000313" key="2">
    <source>
        <dbReference type="EMBL" id="KAG2621017.1"/>
    </source>
</evidence>
<evidence type="ECO:0000256" key="1">
    <source>
        <dbReference type="SAM" id="MobiDB-lite"/>
    </source>
</evidence>
<protein>
    <submittedName>
        <fullName evidence="2">Uncharacterized protein</fullName>
    </submittedName>
</protein>
<feature type="compositionally biased region" description="Basic and acidic residues" evidence="1">
    <location>
        <begin position="1"/>
        <end position="16"/>
    </location>
</feature>
<organism evidence="2 3">
    <name type="scientific">Panicum virgatum</name>
    <name type="common">Blackwell switchgrass</name>
    <dbReference type="NCBI Taxonomy" id="38727"/>
    <lineage>
        <taxon>Eukaryota</taxon>
        <taxon>Viridiplantae</taxon>
        <taxon>Streptophyta</taxon>
        <taxon>Embryophyta</taxon>
        <taxon>Tracheophyta</taxon>
        <taxon>Spermatophyta</taxon>
        <taxon>Magnoliopsida</taxon>
        <taxon>Liliopsida</taxon>
        <taxon>Poales</taxon>
        <taxon>Poaceae</taxon>
        <taxon>PACMAD clade</taxon>
        <taxon>Panicoideae</taxon>
        <taxon>Panicodae</taxon>
        <taxon>Paniceae</taxon>
        <taxon>Panicinae</taxon>
        <taxon>Panicum</taxon>
        <taxon>Panicum sect. Hiantes</taxon>
    </lineage>
</organism>
<name>A0A8T0UFB4_PANVG</name>
<proteinExistence type="predicted"/>